<accession>A0A8S4RD24</accession>
<comment type="caution">
    <text evidence="1">The sequence shown here is derived from an EMBL/GenBank/DDBJ whole genome shotgun (WGS) entry which is preliminary data.</text>
</comment>
<dbReference type="Proteomes" id="UP000838756">
    <property type="component" value="Unassembled WGS sequence"/>
</dbReference>
<dbReference type="EMBL" id="CAKXAJ010024915">
    <property type="protein sequence ID" value="CAH2232755.1"/>
    <property type="molecule type" value="Genomic_DNA"/>
</dbReference>
<evidence type="ECO:0000313" key="1">
    <source>
        <dbReference type="EMBL" id="CAH2232755.1"/>
    </source>
</evidence>
<protein>
    <submittedName>
        <fullName evidence="1">Jg15502 protein</fullName>
    </submittedName>
</protein>
<keyword evidence="2" id="KW-1185">Reference proteome</keyword>
<reference evidence="1" key="1">
    <citation type="submission" date="2022-03" db="EMBL/GenBank/DDBJ databases">
        <authorList>
            <person name="Lindestad O."/>
        </authorList>
    </citation>
    <scope>NUCLEOTIDE SEQUENCE</scope>
</reference>
<proteinExistence type="predicted"/>
<evidence type="ECO:0000313" key="2">
    <source>
        <dbReference type="Proteomes" id="UP000838756"/>
    </source>
</evidence>
<dbReference type="AlphaFoldDB" id="A0A8S4RD24"/>
<gene>
    <name evidence="1" type="primary">jg15502</name>
    <name evidence="1" type="ORF">PAEG_LOCUS10970</name>
</gene>
<organism evidence="1 2">
    <name type="scientific">Pararge aegeria aegeria</name>
    <dbReference type="NCBI Taxonomy" id="348720"/>
    <lineage>
        <taxon>Eukaryota</taxon>
        <taxon>Metazoa</taxon>
        <taxon>Ecdysozoa</taxon>
        <taxon>Arthropoda</taxon>
        <taxon>Hexapoda</taxon>
        <taxon>Insecta</taxon>
        <taxon>Pterygota</taxon>
        <taxon>Neoptera</taxon>
        <taxon>Endopterygota</taxon>
        <taxon>Lepidoptera</taxon>
        <taxon>Glossata</taxon>
        <taxon>Ditrysia</taxon>
        <taxon>Papilionoidea</taxon>
        <taxon>Nymphalidae</taxon>
        <taxon>Satyrinae</taxon>
        <taxon>Satyrini</taxon>
        <taxon>Parargina</taxon>
        <taxon>Pararge</taxon>
    </lineage>
</organism>
<name>A0A8S4RD24_9NEOP</name>
<sequence>MASASTIQEFAVALANGLDYCLQLTNGLIRCEALKFETSSRAENSDNPHRKHTSTCPLLLDVVEPWDSNKIKLKYTLFYCF</sequence>